<keyword evidence="3" id="KW-0813">Transport</keyword>
<dbReference type="EMBL" id="BMGR01000005">
    <property type="protein sequence ID" value="GGG02245.1"/>
    <property type="molecule type" value="Genomic_DNA"/>
</dbReference>
<comment type="similarity">
    <text evidence="2">Belongs to the auxin efflux carrier (TC 2.A.69) family.</text>
</comment>
<dbReference type="InterPro" id="IPR038770">
    <property type="entry name" value="Na+/solute_symporter_sf"/>
</dbReference>
<evidence type="ECO:0000313" key="10">
    <source>
        <dbReference type="Proteomes" id="UP000644756"/>
    </source>
</evidence>
<evidence type="ECO:0000313" key="9">
    <source>
        <dbReference type="EMBL" id="GGG02245.1"/>
    </source>
</evidence>
<feature type="transmembrane region" description="Helical" evidence="8">
    <location>
        <begin position="44"/>
        <end position="61"/>
    </location>
</feature>
<dbReference type="Pfam" id="PF03547">
    <property type="entry name" value="Mem_trans"/>
    <property type="match status" value="1"/>
</dbReference>
<organism evidence="9 10">
    <name type="scientific">Paenibacillus abyssi</name>
    <dbReference type="NCBI Taxonomy" id="1340531"/>
    <lineage>
        <taxon>Bacteria</taxon>
        <taxon>Bacillati</taxon>
        <taxon>Bacillota</taxon>
        <taxon>Bacilli</taxon>
        <taxon>Bacillales</taxon>
        <taxon>Paenibacillaceae</taxon>
        <taxon>Paenibacillus</taxon>
    </lineage>
</organism>
<keyword evidence="6 8" id="KW-1133">Transmembrane helix</keyword>
<evidence type="ECO:0000256" key="1">
    <source>
        <dbReference type="ARBA" id="ARBA00004651"/>
    </source>
</evidence>
<feature type="transmembrane region" description="Helical" evidence="8">
    <location>
        <begin position="198"/>
        <end position="217"/>
    </location>
</feature>
<evidence type="ECO:0000256" key="2">
    <source>
        <dbReference type="ARBA" id="ARBA00010145"/>
    </source>
</evidence>
<feature type="transmembrane region" description="Helical" evidence="8">
    <location>
        <begin position="73"/>
        <end position="92"/>
    </location>
</feature>
<protein>
    <submittedName>
        <fullName evidence="9">Transporter</fullName>
    </submittedName>
</protein>
<dbReference type="GO" id="GO:0005886">
    <property type="term" value="C:plasma membrane"/>
    <property type="evidence" value="ECO:0007669"/>
    <property type="project" value="UniProtKB-SubCell"/>
</dbReference>
<dbReference type="Proteomes" id="UP000644756">
    <property type="component" value="Unassembled WGS sequence"/>
</dbReference>
<dbReference type="PANTHER" id="PTHR36838">
    <property type="entry name" value="AUXIN EFFLUX CARRIER FAMILY PROTEIN"/>
    <property type="match status" value="1"/>
</dbReference>
<feature type="transmembrane region" description="Helical" evidence="8">
    <location>
        <begin position="256"/>
        <end position="278"/>
    </location>
</feature>
<gene>
    <name evidence="9" type="ORF">GCM10010916_19280</name>
</gene>
<keyword evidence="5 8" id="KW-0812">Transmembrane</keyword>
<evidence type="ECO:0000256" key="6">
    <source>
        <dbReference type="ARBA" id="ARBA00022989"/>
    </source>
</evidence>
<dbReference type="AlphaFoldDB" id="A0A917CYJ8"/>
<evidence type="ECO:0000256" key="8">
    <source>
        <dbReference type="SAM" id="Phobius"/>
    </source>
</evidence>
<dbReference type="Gene3D" id="1.20.1530.20">
    <property type="match status" value="1"/>
</dbReference>
<keyword evidence="4" id="KW-1003">Cell membrane</keyword>
<feature type="transmembrane region" description="Helical" evidence="8">
    <location>
        <begin position="168"/>
        <end position="186"/>
    </location>
</feature>
<proteinExistence type="inferred from homology"/>
<reference evidence="9" key="2">
    <citation type="submission" date="2020-09" db="EMBL/GenBank/DDBJ databases">
        <authorList>
            <person name="Sun Q."/>
            <person name="Zhou Y."/>
        </authorList>
    </citation>
    <scope>NUCLEOTIDE SEQUENCE</scope>
    <source>
        <strain evidence="9">CGMCC 1.12987</strain>
    </source>
</reference>
<evidence type="ECO:0000256" key="4">
    <source>
        <dbReference type="ARBA" id="ARBA00022475"/>
    </source>
</evidence>
<evidence type="ECO:0000256" key="3">
    <source>
        <dbReference type="ARBA" id="ARBA00022448"/>
    </source>
</evidence>
<dbReference type="InterPro" id="IPR004776">
    <property type="entry name" value="Mem_transp_PIN-like"/>
</dbReference>
<comment type="subcellular location">
    <subcellularLocation>
        <location evidence="1">Cell membrane</location>
        <topology evidence="1">Multi-pass membrane protein</topology>
    </subcellularLocation>
</comment>
<feature type="transmembrane region" description="Helical" evidence="8">
    <location>
        <begin position="12"/>
        <end position="32"/>
    </location>
</feature>
<feature type="transmembrane region" description="Helical" evidence="8">
    <location>
        <begin position="290"/>
        <end position="309"/>
    </location>
</feature>
<accession>A0A917CYJ8</accession>
<dbReference type="GO" id="GO:0055085">
    <property type="term" value="P:transmembrane transport"/>
    <property type="evidence" value="ECO:0007669"/>
    <property type="project" value="InterPro"/>
</dbReference>
<keyword evidence="10" id="KW-1185">Reference proteome</keyword>
<keyword evidence="7 8" id="KW-0472">Membrane</keyword>
<evidence type="ECO:0000256" key="7">
    <source>
        <dbReference type="ARBA" id="ARBA00023136"/>
    </source>
</evidence>
<evidence type="ECO:0000256" key="5">
    <source>
        <dbReference type="ARBA" id="ARBA00022692"/>
    </source>
</evidence>
<feature type="transmembrane region" description="Helical" evidence="8">
    <location>
        <begin position="229"/>
        <end position="250"/>
    </location>
</feature>
<name>A0A917CYJ8_9BACL</name>
<sequence>MPAGRGMGGLAIPIIINQVLPIAVLVIAGMLLNKLFPLDIRTMTKLLFYIFFPAICFILAYESNVTAATVLDVLLFLVIFYAALLLIVELYVRVRRLRFTVAGAVRNSVMLDNNGNYGIPLNQLVFMQDAFALSVQMIVMMTQTFLLNTFGLYNVSGRMKWSRLVKTMAAYPSLYCMATGFVLNASNTAIPGALLTPIQYMAQGFLAFALLTLGVQLGQIKWSLGNRDIAVSIVLKLCAAPLLGLIILLLLGMEGILAQALLLTCTVPASLAGVLLAVEFGSEPDFTAQTAFLSTLFSVVSVSFWIYVIQHIW</sequence>
<comment type="caution">
    <text evidence="9">The sequence shown here is derived from an EMBL/GenBank/DDBJ whole genome shotgun (WGS) entry which is preliminary data.</text>
</comment>
<reference evidence="9" key="1">
    <citation type="journal article" date="2014" name="Int. J. Syst. Evol. Microbiol.">
        <title>Complete genome sequence of Corynebacterium casei LMG S-19264T (=DSM 44701T), isolated from a smear-ripened cheese.</title>
        <authorList>
            <consortium name="US DOE Joint Genome Institute (JGI-PGF)"/>
            <person name="Walter F."/>
            <person name="Albersmeier A."/>
            <person name="Kalinowski J."/>
            <person name="Ruckert C."/>
        </authorList>
    </citation>
    <scope>NUCLEOTIDE SEQUENCE</scope>
    <source>
        <strain evidence="9">CGMCC 1.12987</strain>
    </source>
</reference>
<dbReference type="RefSeq" id="WP_188530838.1">
    <property type="nucleotide sequence ID" value="NZ_BMGR01000005.1"/>
</dbReference>
<dbReference type="PANTHER" id="PTHR36838:SF1">
    <property type="entry name" value="SLR1864 PROTEIN"/>
    <property type="match status" value="1"/>
</dbReference>